<evidence type="ECO:0000256" key="11">
    <source>
        <dbReference type="SAM" id="Phobius"/>
    </source>
</evidence>
<keyword evidence="14" id="KW-1185">Reference proteome</keyword>
<dbReference type="PROSITE" id="PS50262">
    <property type="entry name" value="G_PROTEIN_RECEP_F1_2"/>
    <property type="match status" value="1"/>
</dbReference>
<dbReference type="PRINTS" id="PR00237">
    <property type="entry name" value="GPCRRHODOPSN"/>
</dbReference>
<dbReference type="EMBL" id="MU826355">
    <property type="protein sequence ID" value="KAJ7379960.1"/>
    <property type="molecule type" value="Genomic_DNA"/>
</dbReference>
<dbReference type="OrthoDB" id="6435638at2759"/>
<dbReference type="GO" id="GO:0004930">
    <property type="term" value="F:G protein-coupled receptor activity"/>
    <property type="evidence" value="ECO:0007669"/>
    <property type="project" value="UniProtKB-KW"/>
</dbReference>
<keyword evidence="9 10" id="KW-0807">Transducer</keyword>
<feature type="transmembrane region" description="Helical" evidence="11">
    <location>
        <begin position="192"/>
        <end position="209"/>
    </location>
</feature>
<dbReference type="PROSITE" id="PS00237">
    <property type="entry name" value="G_PROTEIN_RECEP_F1_1"/>
    <property type="match status" value="1"/>
</dbReference>
<dbReference type="PANTHER" id="PTHR24246:SF27">
    <property type="entry name" value="ADENOSINE RECEPTOR, ISOFORM A"/>
    <property type="match status" value="1"/>
</dbReference>
<keyword evidence="4 11" id="KW-1133">Transmembrane helix</keyword>
<name>A0A9W9ZEQ4_9CNID</name>
<feature type="transmembrane region" description="Helical" evidence="11">
    <location>
        <begin position="229"/>
        <end position="249"/>
    </location>
</feature>
<evidence type="ECO:0000256" key="6">
    <source>
        <dbReference type="ARBA" id="ARBA00023136"/>
    </source>
</evidence>
<dbReference type="SMART" id="SM01381">
    <property type="entry name" value="7TM_GPCR_Srsx"/>
    <property type="match status" value="1"/>
</dbReference>
<evidence type="ECO:0000256" key="5">
    <source>
        <dbReference type="ARBA" id="ARBA00023040"/>
    </source>
</evidence>
<evidence type="ECO:0000256" key="10">
    <source>
        <dbReference type="RuleBase" id="RU000688"/>
    </source>
</evidence>
<evidence type="ECO:0000256" key="1">
    <source>
        <dbReference type="ARBA" id="ARBA00004651"/>
    </source>
</evidence>
<dbReference type="InterPro" id="IPR000276">
    <property type="entry name" value="GPCR_Rhodpsn"/>
</dbReference>
<dbReference type="Gene3D" id="1.20.1070.10">
    <property type="entry name" value="Rhodopsin 7-helix transmembrane proteins"/>
    <property type="match status" value="1"/>
</dbReference>
<keyword evidence="7 10" id="KW-0675">Receptor</keyword>
<evidence type="ECO:0000256" key="8">
    <source>
        <dbReference type="ARBA" id="ARBA00023180"/>
    </source>
</evidence>
<feature type="transmembrane region" description="Helical" evidence="11">
    <location>
        <begin position="311"/>
        <end position="332"/>
    </location>
</feature>
<feature type="transmembrane region" description="Helical" evidence="11">
    <location>
        <begin position="74"/>
        <end position="98"/>
    </location>
</feature>
<reference evidence="13" key="1">
    <citation type="submission" date="2023-01" db="EMBL/GenBank/DDBJ databases">
        <title>Genome assembly of the deep-sea coral Lophelia pertusa.</title>
        <authorList>
            <person name="Herrera S."/>
            <person name="Cordes E."/>
        </authorList>
    </citation>
    <scope>NUCLEOTIDE SEQUENCE</scope>
    <source>
        <strain evidence="13">USNM1676648</strain>
        <tissue evidence="13">Polyp</tissue>
    </source>
</reference>
<accession>A0A9W9ZEQ4</accession>
<comment type="similarity">
    <text evidence="10">Belongs to the G-protein coupled receptor 1 family.</text>
</comment>
<keyword evidence="2" id="KW-1003">Cell membrane</keyword>
<dbReference type="CDD" id="cd00637">
    <property type="entry name" value="7tm_classA_rhodopsin-like"/>
    <property type="match status" value="1"/>
</dbReference>
<evidence type="ECO:0000256" key="3">
    <source>
        <dbReference type="ARBA" id="ARBA00022692"/>
    </source>
</evidence>
<evidence type="ECO:0000256" key="2">
    <source>
        <dbReference type="ARBA" id="ARBA00022475"/>
    </source>
</evidence>
<dbReference type="InterPro" id="IPR017452">
    <property type="entry name" value="GPCR_Rhodpsn_7TM"/>
</dbReference>
<evidence type="ECO:0000313" key="13">
    <source>
        <dbReference type="EMBL" id="KAJ7379960.1"/>
    </source>
</evidence>
<sequence>MCHSISVIATEHLIHKKETSLEINRVSAMNLNSTTIVNHSSEHNDCGITRLTGNSSTPDALHCQDISLKSVNVIVSVVLCNIIASGGSLGNTLVLLVIRRTPNLKTVWGVLISNLAMADLLVTAVAIPLVISVLTQGFVPLCTLNTSMFAAIIVGRYSCTASLLILAAMSMDRCWAVCDPLRHKTKMTSSKLKAILLFIWLTSLILPILEVALPRQSPSFLVLRHLRNSGVVSCYVAIVTSGFVTFINVHCASSRISDLHENGGNSHMYADLRERNKQVARTIGLIVVVFSICWIPVTFISVRFVEHYSMLHFWTVLLGFANSAVNPCIYFYRQRSYRQALKVLLRGSQSCSSFTRPPRYSDQSVIKN</sequence>
<evidence type="ECO:0000259" key="12">
    <source>
        <dbReference type="PROSITE" id="PS50262"/>
    </source>
</evidence>
<comment type="caution">
    <text evidence="13">The sequence shown here is derived from an EMBL/GenBank/DDBJ whole genome shotgun (WGS) entry which is preliminary data.</text>
</comment>
<gene>
    <name evidence="13" type="ORF">OS493_012722</name>
</gene>
<keyword evidence="6 11" id="KW-0472">Membrane</keyword>
<dbReference type="AlphaFoldDB" id="A0A9W9ZEQ4"/>
<evidence type="ECO:0000256" key="7">
    <source>
        <dbReference type="ARBA" id="ARBA00023170"/>
    </source>
</evidence>
<keyword evidence="8" id="KW-0325">Glycoprotein</keyword>
<protein>
    <recommendedName>
        <fullName evidence="12">G-protein coupled receptors family 1 profile domain-containing protein</fullName>
    </recommendedName>
</protein>
<keyword evidence="3 10" id="KW-0812">Transmembrane</keyword>
<dbReference type="SUPFAM" id="SSF81321">
    <property type="entry name" value="Family A G protein-coupled receptor-like"/>
    <property type="match status" value="1"/>
</dbReference>
<feature type="transmembrane region" description="Helical" evidence="11">
    <location>
        <begin position="147"/>
        <end position="171"/>
    </location>
</feature>
<feature type="transmembrane region" description="Helical" evidence="11">
    <location>
        <begin position="110"/>
        <end position="135"/>
    </location>
</feature>
<comment type="subcellular location">
    <subcellularLocation>
        <location evidence="1">Cell membrane</location>
        <topology evidence="1">Multi-pass membrane protein</topology>
    </subcellularLocation>
</comment>
<dbReference type="GO" id="GO:0005886">
    <property type="term" value="C:plasma membrane"/>
    <property type="evidence" value="ECO:0007669"/>
    <property type="project" value="UniProtKB-SubCell"/>
</dbReference>
<feature type="transmembrane region" description="Helical" evidence="11">
    <location>
        <begin position="283"/>
        <end position="305"/>
    </location>
</feature>
<evidence type="ECO:0000256" key="4">
    <source>
        <dbReference type="ARBA" id="ARBA00022989"/>
    </source>
</evidence>
<proteinExistence type="inferred from homology"/>
<keyword evidence="5 10" id="KW-0297">G-protein coupled receptor</keyword>
<dbReference type="PANTHER" id="PTHR24246">
    <property type="entry name" value="OLFACTORY RECEPTOR AND ADENOSINE RECEPTOR"/>
    <property type="match status" value="1"/>
</dbReference>
<dbReference type="Proteomes" id="UP001163046">
    <property type="component" value="Unassembled WGS sequence"/>
</dbReference>
<evidence type="ECO:0000256" key="9">
    <source>
        <dbReference type="ARBA" id="ARBA00023224"/>
    </source>
</evidence>
<evidence type="ECO:0000313" key="14">
    <source>
        <dbReference type="Proteomes" id="UP001163046"/>
    </source>
</evidence>
<feature type="domain" description="G-protein coupled receptors family 1 profile" evidence="12">
    <location>
        <begin position="90"/>
        <end position="330"/>
    </location>
</feature>
<dbReference type="Pfam" id="PF00001">
    <property type="entry name" value="7tm_1"/>
    <property type="match status" value="1"/>
</dbReference>
<organism evidence="13 14">
    <name type="scientific">Desmophyllum pertusum</name>
    <dbReference type="NCBI Taxonomy" id="174260"/>
    <lineage>
        <taxon>Eukaryota</taxon>
        <taxon>Metazoa</taxon>
        <taxon>Cnidaria</taxon>
        <taxon>Anthozoa</taxon>
        <taxon>Hexacorallia</taxon>
        <taxon>Scleractinia</taxon>
        <taxon>Caryophylliina</taxon>
        <taxon>Caryophylliidae</taxon>
        <taxon>Desmophyllum</taxon>
    </lineage>
</organism>